<dbReference type="SMART" id="SM00248">
    <property type="entry name" value="ANK"/>
    <property type="match status" value="3"/>
</dbReference>
<dbReference type="OrthoDB" id="341259at2759"/>
<sequence length="135" mass="14870">MTTWIRVAQFYNATNDGRLDDVQRLLQEGVAPDLKNIRGATPLWHAARRGHTAVVEALLATGAVDVNSQNIDGCTPLFWAAANGYTRVVQLLLDKGAHVHHKDINGKTPISVAREHGRRGVLDILTDDSNKRLNK</sequence>
<keyword evidence="2 3" id="KW-0040">ANK repeat</keyword>
<dbReference type="Pfam" id="PF12796">
    <property type="entry name" value="Ank_2"/>
    <property type="match status" value="1"/>
</dbReference>
<feature type="repeat" description="ANK" evidence="3">
    <location>
        <begin position="38"/>
        <end position="63"/>
    </location>
</feature>
<dbReference type="PROSITE" id="PS50088">
    <property type="entry name" value="ANK_REPEAT"/>
    <property type="match status" value="2"/>
</dbReference>
<comment type="caution">
    <text evidence="4">The sequence shown here is derived from an EMBL/GenBank/DDBJ whole genome shotgun (WGS) entry which is preliminary data.</text>
</comment>
<dbReference type="InterPro" id="IPR036770">
    <property type="entry name" value="Ankyrin_rpt-contain_sf"/>
</dbReference>
<dbReference type="EMBL" id="NPHW01004069">
    <property type="protein sequence ID" value="OXV08497.1"/>
    <property type="molecule type" value="Genomic_DNA"/>
</dbReference>
<name>A0A232LXF8_9EURO</name>
<dbReference type="Proteomes" id="UP000243515">
    <property type="component" value="Unassembled WGS sequence"/>
</dbReference>
<dbReference type="AlphaFoldDB" id="A0A232LXF8"/>
<evidence type="ECO:0000313" key="4">
    <source>
        <dbReference type="EMBL" id="OXV08497.1"/>
    </source>
</evidence>
<dbReference type="SUPFAM" id="SSF48403">
    <property type="entry name" value="Ankyrin repeat"/>
    <property type="match status" value="1"/>
</dbReference>
<reference evidence="4 5" key="1">
    <citation type="journal article" date="2015" name="Environ. Microbiol.">
        <title>Metagenome sequence of Elaphomyces granulatus from sporocarp tissue reveals Ascomycota ectomycorrhizal fingerprints of genome expansion and a Proteobacteria-rich microbiome.</title>
        <authorList>
            <person name="Quandt C.A."/>
            <person name="Kohler A."/>
            <person name="Hesse C.N."/>
            <person name="Sharpton T.J."/>
            <person name="Martin F."/>
            <person name="Spatafora J.W."/>
        </authorList>
    </citation>
    <scope>NUCLEOTIDE SEQUENCE [LARGE SCALE GENOMIC DNA]</scope>
    <source>
        <strain evidence="4 5">OSC145934</strain>
    </source>
</reference>
<evidence type="ECO:0000256" key="2">
    <source>
        <dbReference type="ARBA" id="ARBA00023043"/>
    </source>
</evidence>
<evidence type="ECO:0000256" key="3">
    <source>
        <dbReference type="PROSITE-ProRule" id="PRU00023"/>
    </source>
</evidence>
<dbReference type="PROSITE" id="PS50297">
    <property type="entry name" value="ANK_REP_REGION"/>
    <property type="match status" value="2"/>
</dbReference>
<dbReference type="Gene3D" id="1.25.40.20">
    <property type="entry name" value="Ankyrin repeat-containing domain"/>
    <property type="match status" value="1"/>
</dbReference>
<proteinExistence type="predicted"/>
<dbReference type="PANTHER" id="PTHR24171">
    <property type="entry name" value="ANKYRIN REPEAT DOMAIN-CONTAINING PROTEIN 39-RELATED"/>
    <property type="match status" value="1"/>
</dbReference>
<evidence type="ECO:0000256" key="1">
    <source>
        <dbReference type="ARBA" id="ARBA00022737"/>
    </source>
</evidence>
<dbReference type="PANTHER" id="PTHR24171:SF9">
    <property type="entry name" value="ANKYRIN REPEAT DOMAIN-CONTAINING PROTEIN 39"/>
    <property type="match status" value="1"/>
</dbReference>
<keyword evidence="1" id="KW-0677">Repeat</keyword>
<dbReference type="InterPro" id="IPR002110">
    <property type="entry name" value="Ankyrin_rpt"/>
</dbReference>
<gene>
    <name evidence="4" type="ORF">Egran_03740</name>
</gene>
<dbReference type="PRINTS" id="PR01415">
    <property type="entry name" value="ANKYRIN"/>
</dbReference>
<accession>A0A232LXF8</accession>
<evidence type="ECO:0000313" key="5">
    <source>
        <dbReference type="Proteomes" id="UP000243515"/>
    </source>
</evidence>
<feature type="repeat" description="ANK" evidence="3">
    <location>
        <begin position="72"/>
        <end position="104"/>
    </location>
</feature>
<keyword evidence="5" id="KW-1185">Reference proteome</keyword>
<organism evidence="4 5">
    <name type="scientific">Elaphomyces granulatus</name>
    <dbReference type="NCBI Taxonomy" id="519963"/>
    <lineage>
        <taxon>Eukaryota</taxon>
        <taxon>Fungi</taxon>
        <taxon>Dikarya</taxon>
        <taxon>Ascomycota</taxon>
        <taxon>Pezizomycotina</taxon>
        <taxon>Eurotiomycetes</taxon>
        <taxon>Eurotiomycetidae</taxon>
        <taxon>Eurotiales</taxon>
        <taxon>Elaphomycetaceae</taxon>
        <taxon>Elaphomyces</taxon>
    </lineage>
</organism>
<protein>
    <submittedName>
        <fullName evidence="4">Uncharacterized protein</fullName>
    </submittedName>
</protein>